<feature type="transmembrane region" description="Helical" evidence="1">
    <location>
        <begin position="15"/>
        <end position="32"/>
    </location>
</feature>
<keyword evidence="1" id="KW-1133">Transmembrane helix</keyword>
<dbReference type="Proteomes" id="UP000054776">
    <property type="component" value="Unassembled WGS sequence"/>
</dbReference>
<dbReference type="HOGENOM" id="CLU_103929_0_0_1"/>
<dbReference type="RefSeq" id="XP_003372175.1">
    <property type="nucleotide sequence ID" value="XM_003372127.1"/>
</dbReference>
<dbReference type="OMA" id="TIAAPQC"/>
<name>E5STM6_TRISP</name>
<protein>
    <submittedName>
        <fullName evidence="3">Uncharacterized protein</fullName>
    </submittedName>
</protein>
<reference evidence="3 4" key="1">
    <citation type="submission" date="2015-01" db="EMBL/GenBank/DDBJ databases">
        <title>Evolution of Trichinella species and genotypes.</title>
        <authorList>
            <person name="Korhonen P.K."/>
            <person name="Edoardo P."/>
            <person name="Giuseppe L.R."/>
            <person name="Gasser R.B."/>
        </authorList>
    </citation>
    <scope>NUCLEOTIDE SEQUENCE [LARGE SCALE GENOMIC DNA]</scope>
    <source>
        <strain evidence="3">ISS3</strain>
    </source>
</reference>
<accession>E5STM6</accession>
<keyword evidence="1" id="KW-0812">Transmembrane</keyword>
<dbReference type="OrthoDB" id="5920175at2759"/>
<organism evidence="3 4">
    <name type="scientific">Trichinella spiralis</name>
    <name type="common">Trichina worm</name>
    <dbReference type="NCBI Taxonomy" id="6334"/>
    <lineage>
        <taxon>Eukaryota</taxon>
        <taxon>Metazoa</taxon>
        <taxon>Ecdysozoa</taxon>
        <taxon>Nematoda</taxon>
        <taxon>Enoplea</taxon>
        <taxon>Dorylaimia</taxon>
        <taxon>Trichinellida</taxon>
        <taxon>Trichinellidae</taxon>
        <taxon>Trichinella</taxon>
    </lineage>
</organism>
<evidence type="ECO:0000313" key="2">
    <source>
        <dbReference type="EMBL" id="KRY27240.1"/>
    </source>
</evidence>
<comment type="caution">
    <text evidence="3">The sequence shown here is derived from an EMBL/GenBank/DDBJ whole genome shotgun (WGS) entry which is preliminary data.</text>
</comment>
<gene>
    <name evidence="2" type="ORF">T01_14812</name>
    <name evidence="3" type="ORF">T01_3884</name>
</gene>
<dbReference type="AlphaFoldDB" id="E5STM6"/>
<feature type="transmembrane region" description="Helical" evidence="1">
    <location>
        <begin position="75"/>
        <end position="95"/>
    </location>
</feature>
<proteinExistence type="predicted"/>
<dbReference type="InParanoid" id="E5STM6"/>
<dbReference type="EMBL" id="JYDH01000149">
    <property type="protein sequence ID" value="KRY30158.1"/>
    <property type="molecule type" value="Genomic_DNA"/>
</dbReference>
<evidence type="ECO:0000313" key="4">
    <source>
        <dbReference type="Proteomes" id="UP000054776"/>
    </source>
</evidence>
<keyword evidence="4" id="KW-1185">Reference proteome</keyword>
<evidence type="ECO:0000313" key="3">
    <source>
        <dbReference type="EMBL" id="KRY30158.1"/>
    </source>
</evidence>
<keyword evidence="1" id="KW-0472">Membrane</keyword>
<sequence length="233" mass="26197">MAQFNEVQDKSTWKIIWNFKIIILLAFLLLLIRKTRRMKTFSKRMEYCDHFHRRKNYYSLLEMDILYNLNATNSLSVQIFAVVITLAGTVGLLLICSWCGSKDESKDENAPPPEMLQFETDCSRTYSATYATYVYALQQSIPTIAAPQCHIAVPMPPPVSPPPMESPASDALPVVTETLSPEATSAPATVNKVDHEIQSWAQGESALDTMANVPSITRSYAQRIQNSLNKTFL</sequence>
<dbReference type="KEGG" id="tsp:Tsp_11223"/>
<dbReference type="EMBL" id="JYDH01000270">
    <property type="protein sequence ID" value="KRY27240.1"/>
    <property type="molecule type" value="Genomic_DNA"/>
</dbReference>
<evidence type="ECO:0000256" key="1">
    <source>
        <dbReference type="SAM" id="Phobius"/>
    </source>
</evidence>